<dbReference type="STRING" id="1531966.A0A0A1T8Z7"/>
<evidence type="ECO:0000259" key="2">
    <source>
        <dbReference type="Pfam" id="PF04366"/>
    </source>
</evidence>
<dbReference type="OrthoDB" id="443981at2759"/>
<evidence type="ECO:0000313" key="4">
    <source>
        <dbReference type="Proteomes" id="UP000039046"/>
    </source>
</evidence>
<feature type="region of interest" description="Disordered" evidence="1">
    <location>
        <begin position="826"/>
        <end position="871"/>
    </location>
</feature>
<dbReference type="InterPro" id="IPR051702">
    <property type="entry name" value="SH3_domain_YSC84-like"/>
</dbReference>
<reference evidence="3 4" key="1">
    <citation type="journal article" date="2015" name="Genome Announc.">
        <title>Draft Genome Sequence and Gene Annotation of the Entomopathogenic Fungus Verticillium hemipterigenum.</title>
        <authorList>
            <person name="Horn F."/>
            <person name="Habel A."/>
            <person name="Scharf D.H."/>
            <person name="Dworschak J."/>
            <person name="Brakhage A.A."/>
            <person name="Guthke R."/>
            <person name="Hertweck C."/>
            <person name="Linde J."/>
        </authorList>
    </citation>
    <scope>NUCLEOTIDE SEQUENCE [LARGE SCALE GENOMIC DNA]</scope>
</reference>
<dbReference type="PANTHER" id="PTHR15629:SF8">
    <property type="entry name" value="DUF500 DOMAIN PROTEIN (AFU_ORTHOLOGUE AFUA_5G07310)"/>
    <property type="match status" value="1"/>
</dbReference>
<accession>A0A0A1T8Z7</accession>
<dbReference type="GO" id="GO:0035091">
    <property type="term" value="F:phosphatidylinositol binding"/>
    <property type="evidence" value="ECO:0007669"/>
    <property type="project" value="TreeGrafter"/>
</dbReference>
<feature type="compositionally biased region" description="Basic and acidic residues" evidence="1">
    <location>
        <begin position="852"/>
        <end position="861"/>
    </location>
</feature>
<evidence type="ECO:0000256" key="1">
    <source>
        <dbReference type="SAM" id="MobiDB-lite"/>
    </source>
</evidence>
<keyword evidence="4" id="KW-1185">Reference proteome</keyword>
<dbReference type="EMBL" id="CDHN01000001">
    <property type="protein sequence ID" value="CEJ82747.1"/>
    <property type="molecule type" value="Genomic_DNA"/>
</dbReference>
<organism evidence="3 4">
    <name type="scientific">[Torrubiella] hemipterigena</name>
    <dbReference type="NCBI Taxonomy" id="1531966"/>
    <lineage>
        <taxon>Eukaryota</taxon>
        <taxon>Fungi</taxon>
        <taxon>Dikarya</taxon>
        <taxon>Ascomycota</taxon>
        <taxon>Pezizomycotina</taxon>
        <taxon>Sordariomycetes</taxon>
        <taxon>Hypocreomycetidae</taxon>
        <taxon>Hypocreales</taxon>
        <taxon>Clavicipitaceae</taxon>
        <taxon>Clavicipitaceae incertae sedis</taxon>
        <taxon>'Torrubiella' clade</taxon>
    </lineage>
</organism>
<dbReference type="AlphaFoldDB" id="A0A0A1T8Z7"/>
<feature type="domain" description="Ysc84 actin-binding" evidence="2">
    <location>
        <begin position="561"/>
        <end position="689"/>
    </location>
</feature>
<dbReference type="Pfam" id="PF04366">
    <property type="entry name" value="Ysc84"/>
    <property type="match status" value="1"/>
</dbReference>
<dbReference type="HOGENOM" id="CLU_319868_0_0_1"/>
<evidence type="ECO:0000313" key="3">
    <source>
        <dbReference type="EMBL" id="CEJ82747.1"/>
    </source>
</evidence>
<dbReference type="CDD" id="cd11524">
    <property type="entry name" value="SYLF"/>
    <property type="match status" value="1"/>
</dbReference>
<name>A0A0A1T8Z7_9HYPO</name>
<feature type="region of interest" description="Disordered" evidence="1">
    <location>
        <begin position="883"/>
        <end position="908"/>
    </location>
</feature>
<feature type="compositionally biased region" description="Basic and acidic residues" evidence="1">
    <location>
        <begin position="889"/>
        <end position="908"/>
    </location>
</feature>
<protein>
    <recommendedName>
        <fullName evidence="2">Ysc84 actin-binding domain-containing protein</fullName>
    </recommendedName>
</protein>
<proteinExistence type="predicted"/>
<dbReference type="PANTHER" id="PTHR15629">
    <property type="entry name" value="SH3YL1 PROTEIN"/>
    <property type="match status" value="1"/>
</dbReference>
<gene>
    <name evidence="3" type="ORF">VHEMI02795</name>
</gene>
<dbReference type="InterPro" id="IPR007461">
    <property type="entry name" value="Ysc84_actin-binding"/>
</dbReference>
<dbReference type="Proteomes" id="UP000039046">
    <property type="component" value="Unassembled WGS sequence"/>
</dbReference>
<sequence>MMEEPEDFYIAYDAFCVLSPARREGLIGIYRPMLWNIKSDDRSNIFHRLVKPSYLPQQQKKKTTKRRNKPATPLSRLESLPYDILSIIIDQIVNFEDVMTLGSTSRFFAQLMYDKYTGPSTVGTWADQPIVSSLGDFQDQAERESSNMYFAGLPDIEAVCEWHDLPPSAWHMSMYETSQLAGDARHLLTRYPWGTELAESLDLPRVKRISRFERMLYQSQIPELEKRAGTDWLLRNQTKKVYLRLKMLQRWNWEPAPRVYVDGEKSKPPFDLTLIFLTHSGTPGGPGGSVVVGRWRGDSFDVVPSTKERLAEMTADGWEDATDRTIAEEYDALSIPHEYGIIWDDEDHGQGLYHRDIRIAARLQRADDRLRKHPRIQRAVKGTLRWIETSRVTKAVGVVESAFLIVTSRLLTSAMAMQRIRASLPSWDTTKKTSKKGFDKVWEGVDKLGAPVNKLTNKIGSEAFWPTTLDKESDKAARILKSFCKDGFYADDTTDTPKDGPKQQQRVIKKIPQKVIENAVGLAIFTTMRAGLWMSGAGGSGVLVARTEDGSWSPPSGIMLHTAGLGFLVGIDIYDCVLVINNRKALESFTKVRATVGGEISAVAGPVGVGGILENDGKWKEANRPVFTYLKSRGFYAGVQVDGTIVIERSDENEKFYGEKISATDILAGKVKNPPTASYRRLTETLKAAEGSSDVDEGILRELDTEGTVDDRLFGVPEATDPDPYGFLALEKEGLHITDAGTHKRGASHDFEFHPSPKSPVYDKFHGFMSVDGRRTSGVSSSSSARHSTNYVAADAGTQTGDDLGLSKQQSPTGEVHGGITYFGPQPHEEEQKPTVDANGGADAVKTNGRNLTERKEDSESIPRQVPDETDELVEGINAVSLPEESEVEGVKDGVTTKEKESTKNIEI</sequence>